<proteinExistence type="predicted"/>
<dbReference type="GO" id="GO:0006629">
    <property type="term" value="P:lipid metabolic process"/>
    <property type="evidence" value="ECO:0007669"/>
    <property type="project" value="InterPro"/>
</dbReference>
<dbReference type="EMBL" id="JRNQ01000026">
    <property type="protein sequence ID" value="KGF44829.1"/>
    <property type="molecule type" value="Genomic_DNA"/>
</dbReference>
<gene>
    <name evidence="3" type="ORF">HMPREF0647_05140</name>
</gene>
<reference evidence="3 4" key="1">
    <citation type="submission" date="2014-07" db="EMBL/GenBank/DDBJ databases">
        <authorList>
            <person name="McCorrison J."/>
            <person name="Sanka R."/>
            <person name="Torralba M."/>
            <person name="Gillis M."/>
            <person name="Haft D.H."/>
            <person name="Methe B."/>
            <person name="Sutton G."/>
            <person name="Nelson K.E."/>
        </authorList>
    </citation>
    <scope>NUCLEOTIDE SEQUENCE [LARGE SCALE GENOMIC DNA]</scope>
    <source>
        <strain evidence="3 4">DNF00320</strain>
    </source>
</reference>
<dbReference type="PROSITE" id="PS51257">
    <property type="entry name" value="PROKAR_LIPOPROTEIN"/>
    <property type="match status" value="1"/>
</dbReference>
<dbReference type="GO" id="GO:0008081">
    <property type="term" value="F:phosphoric diester hydrolase activity"/>
    <property type="evidence" value="ECO:0007669"/>
    <property type="project" value="InterPro"/>
</dbReference>
<dbReference type="InterPro" id="IPR017946">
    <property type="entry name" value="PLC-like_Pdiesterase_TIM-brl"/>
</dbReference>
<organism evidence="3 4">
    <name type="scientific">Prevotella bivia DNF00320</name>
    <dbReference type="NCBI Taxonomy" id="1401068"/>
    <lineage>
        <taxon>Bacteria</taxon>
        <taxon>Pseudomonadati</taxon>
        <taxon>Bacteroidota</taxon>
        <taxon>Bacteroidia</taxon>
        <taxon>Bacteroidales</taxon>
        <taxon>Prevotellaceae</taxon>
        <taxon>Prevotella</taxon>
    </lineage>
</organism>
<comment type="caution">
    <text evidence="3">The sequence shown here is derived from an EMBL/GenBank/DDBJ whole genome shotgun (WGS) entry which is preliminary data.</text>
</comment>
<feature type="domain" description="GP-PDE" evidence="2">
    <location>
        <begin position="58"/>
        <end position="452"/>
    </location>
</feature>
<evidence type="ECO:0000259" key="2">
    <source>
        <dbReference type="PROSITE" id="PS51704"/>
    </source>
</evidence>
<sequence length="529" mass="60425">MTKTMLKKGMLLGLTALTVLTSCSDEQQFTNQKADAKRIDVQVLNSELAKVRDYVPLYAVVAHRGSTFWTPEETESAWRWAREMGADYLESDLQCTKDGVILANHDENLKRTTNIEDVYSETVPASRIAFYEELGFTHEDALEQYNRDVASFRPYYAMSYYYHELLKLDAGSWFNETSLEEARSSFAKQHQYISALEDQIAYAKGMRLKRDNKGERILKPTVKAEYKGMTLKQIYEKIKAKGEYNAKYMDFVEYDFANAYEQDPQDTKNRPGIYIEFKESWENPANMEKRVYNVLDQQGWNIITKPATETAFYKNGKVNVGNTNGKVILQTFSFDALKRANDVFKGKVPMCYLLWTSTPAYATDLAYTTPTGYAAFIKWAQDNGAHIIGPSISGKPNDYPEMNAPWQAYMIRKSGMINHPYSFDSYAQMAKYLGTYNYGLETEFDDLLRVTIPATAHTTFSKESNQPIYMDGFFTNRSELSLKFMIESGLRCNAKLPNPFHPGQTYDNSQAPSTVPDAAATLDRLGYTK</sequence>
<dbReference type="AlphaFoldDB" id="A0A096CHT5"/>
<dbReference type="RefSeq" id="WP_036866775.1">
    <property type="nucleotide sequence ID" value="NZ_JRNQ01000026.1"/>
</dbReference>
<evidence type="ECO:0000313" key="4">
    <source>
        <dbReference type="Proteomes" id="UP000029525"/>
    </source>
</evidence>
<dbReference type="PANTHER" id="PTHR46211:SF1">
    <property type="entry name" value="GLYCEROPHOSPHODIESTER PHOSPHODIESTERASE, CYTOPLASMIC"/>
    <property type="match status" value="1"/>
</dbReference>
<dbReference type="Proteomes" id="UP000029525">
    <property type="component" value="Unassembled WGS sequence"/>
</dbReference>
<dbReference type="SUPFAM" id="SSF51695">
    <property type="entry name" value="PLC-like phosphodiesterases"/>
    <property type="match status" value="1"/>
</dbReference>
<protein>
    <submittedName>
        <fullName evidence="3">Glycerophosphodiester phosphodiesterase</fullName>
    </submittedName>
</protein>
<keyword evidence="1" id="KW-0732">Signal</keyword>
<accession>A0A096CHT5</accession>
<dbReference type="PROSITE" id="PS51704">
    <property type="entry name" value="GP_PDE"/>
    <property type="match status" value="1"/>
</dbReference>
<dbReference type="Pfam" id="PF03009">
    <property type="entry name" value="GDPD"/>
    <property type="match status" value="1"/>
</dbReference>
<feature type="chain" id="PRO_5001916971" evidence="1">
    <location>
        <begin position="22"/>
        <end position="529"/>
    </location>
</feature>
<dbReference type="InterPro" id="IPR030395">
    <property type="entry name" value="GP_PDE_dom"/>
</dbReference>
<dbReference type="PANTHER" id="PTHR46211">
    <property type="entry name" value="GLYCEROPHOSPHORYL DIESTER PHOSPHODIESTERASE"/>
    <property type="match status" value="1"/>
</dbReference>
<dbReference type="Gene3D" id="3.20.20.190">
    <property type="entry name" value="Phosphatidylinositol (PI) phosphodiesterase"/>
    <property type="match status" value="1"/>
</dbReference>
<feature type="signal peptide" evidence="1">
    <location>
        <begin position="1"/>
        <end position="21"/>
    </location>
</feature>
<dbReference type="OrthoDB" id="384721at2"/>
<name>A0A096CHT5_9BACT</name>
<evidence type="ECO:0000256" key="1">
    <source>
        <dbReference type="SAM" id="SignalP"/>
    </source>
</evidence>
<evidence type="ECO:0000313" key="3">
    <source>
        <dbReference type="EMBL" id="KGF44829.1"/>
    </source>
</evidence>